<dbReference type="STRING" id="1071918.SAMN05421544_11815"/>
<dbReference type="AlphaFoldDB" id="A0A1G7EXR6"/>
<dbReference type="OrthoDB" id="1454724at2"/>
<organism evidence="2 3">
    <name type="scientific">Riemerella columbipharyngis</name>
    <dbReference type="NCBI Taxonomy" id="1071918"/>
    <lineage>
        <taxon>Bacteria</taxon>
        <taxon>Pseudomonadati</taxon>
        <taxon>Bacteroidota</taxon>
        <taxon>Flavobacteriia</taxon>
        <taxon>Flavobacteriales</taxon>
        <taxon>Weeksellaceae</taxon>
        <taxon>Riemerella</taxon>
    </lineage>
</organism>
<dbReference type="RefSeq" id="WP_092737608.1">
    <property type="nucleotide sequence ID" value="NZ_FNAS01000018.1"/>
</dbReference>
<reference evidence="2 3" key="1">
    <citation type="submission" date="2016-10" db="EMBL/GenBank/DDBJ databases">
        <authorList>
            <person name="de Groot N.N."/>
        </authorList>
    </citation>
    <scope>NUCLEOTIDE SEQUENCE [LARGE SCALE GENOMIC DNA]</scope>
    <source>
        <strain evidence="2 3">DSM 24015</strain>
    </source>
</reference>
<evidence type="ECO:0000313" key="2">
    <source>
        <dbReference type="EMBL" id="SDE68451.1"/>
    </source>
</evidence>
<sequence>MEKDNNNTHSAEPTADELIQKETELNEKEAQLNERETQLNEREEELNQREAQFNEKNTTTKVEVIPGEDFEFNGEQYKFTDEAPKKIRINGEVKTQKEIAKDEDLLLQLVAGNSSLIIKK</sequence>
<proteinExistence type="predicted"/>
<evidence type="ECO:0000256" key="1">
    <source>
        <dbReference type="SAM" id="Coils"/>
    </source>
</evidence>
<keyword evidence="3" id="KW-1185">Reference proteome</keyword>
<gene>
    <name evidence="2" type="ORF">SAMN05421544_11815</name>
</gene>
<accession>A0A1G7EXR6</accession>
<protein>
    <submittedName>
        <fullName evidence="2">Uncharacterized protein</fullName>
    </submittedName>
</protein>
<dbReference type="Proteomes" id="UP000198517">
    <property type="component" value="Unassembled WGS sequence"/>
</dbReference>
<evidence type="ECO:0000313" key="3">
    <source>
        <dbReference type="Proteomes" id="UP000198517"/>
    </source>
</evidence>
<dbReference type="EMBL" id="FNAS01000018">
    <property type="protein sequence ID" value="SDE68451.1"/>
    <property type="molecule type" value="Genomic_DNA"/>
</dbReference>
<keyword evidence="1" id="KW-0175">Coiled coil</keyword>
<feature type="coiled-coil region" evidence="1">
    <location>
        <begin position="15"/>
        <end position="56"/>
    </location>
</feature>
<name>A0A1G7EXR6_9FLAO</name>